<dbReference type="PANTHER" id="PTHR12526:SF640">
    <property type="entry name" value="COLANIC ACID BIOSYNTHESIS GLYCOSYLTRANSFERASE WCAL-RELATED"/>
    <property type="match status" value="1"/>
</dbReference>
<evidence type="ECO:0000256" key="1">
    <source>
        <dbReference type="ARBA" id="ARBA00009481"/>
    </source>
</evidence>
<dbReference type="EMBL" id="JACBAZ010000006">
    <property type="protein sequence ID" value="NWK56805.1"/>
    <property type="molecule type" value="Genomic_DNA"/>
</dbReference>
<reference evidence="5 6" key="1">
    <citation type="submission" date="2020-07" db="EMBL/GenBank/DDBJ databases">
        <title>Roseicoccus Jingziensis gen. nov., sp. nov., isolated from coastal seawater.</title>
        <authorList>
            <person name="Feng X."/>
        </authorList>
    </citation>
    <scope>NUCLEOTIDE SEQUENCE [LARGE SCALE GENOMIC DNA]</scope>
    <source>
        <strain evidence="5 6">N1E253</strain>
    </source>
</reference>
<dbReference type="Gene3D" id="3.40.50.2000">
    <property type="entry name" value="Glycogen Phosphorylase B"/>
    <property type="match status" value="2"/>
</dbReference>
<comment type="similarity">
    <text evidence="1">Belongs to the glycosyltransferase group 1 family. Glycosyltransferase 4 subfamily.</text>
</comment>
<accession>A0A851GNV1</accession>
<dbReference type="SUPFAM" id="SSF53756">
    <property type="entry name" value="UDP-Glycosyltransferase/glycogen phosphorylase"/>
    <property type="match status" value="1"/>
</dbReference>
<dbReference type="GO" id="GO:0016757">
    <property type="term" value="F:glycosyltransferase activity"/>
    <property type="evidence" value="ECO:0007669"/>
    <property type="project" value="UniProtKB-KW"/>
</dbReference>
<dbReference type="Pfam" id="PF00534">
    <property type="entry name" value="Glycos_transf_1"/>
    <property type="match status" value="1"/>
</dbReference>
<evidence type="ECO:0000259" key="4">
    <source>
        <dbReference type="Pfam" id="PF00534"/>
    </source>
</evidence>
<evidence type="ECO:0000313" key="6">
    <source>
        <dbReference type="Proteomes" id="UP000557872"/>
    </source>
</evidence>
<feature type="domain" description="Glycosyl transferase family 1" evidence="4">
    <location>
        <begin position="168"/>
        <end position="330"/>
    </location>
</feature>
<gene>
    <name evidence="5" type="ORF">HW115_14375</name>
</gene>
<sequence>MPNDLSETELILGNSNSRFSGVTSTMLQVLRIQKNLVKVAVLGKHHLPDDVTCVSFSQLIQICKKPLPDGRWRVFHARRNDEVIQALILKKVFRAKLKIVFTSTAQRQHSWITRYLIRQSDAIISTGTAAASYIQGGPDIIVPHGIDLSTYSPSENREALWQELGYPGKYGIGIFGRVRHQKGVDLLVEAAIPLLKKHPDFTVIICGETTPDHQSFQDKLQAQIDQAGLTDRILFIGKQPFSELPKLFRAMTLVAALSRNEGFGLTVPEAMASEAAVLASEAGAWKDVVRDGIDGHIVPCGDLAATQEKLDEMMAKPEQLIEMGQAGRKRVEEHYTIEREASQLCDFLMNV</sequence>
<dbReference type="Proteomes" id="UP000557872">
    <property type="component" value="Unassembled WGS sequence"/>
</dbReference>
<comment type="caution">
    <text evidence="5">The sequence shown here is derived from an EMBL/GenBank/DDBJ whole genome shotgun (WGS) entry which is preliminary data.</text>
</comment>
<dbReference type="CDD" id="cd03801">
    <property type="entry name" value="GT4_PimA-like"/>
    <property type="match status" value="1"/>
</dbReference>
<dbReference type="AlphaFoldDB" id="A0A851GNV1"/>
<dbReference type="RefSeq" id="WP_178933611.1">
    <property type="nucleotide sequence ID" value="NZ_JACBAZ010000006.1"/>
</dbReference>
<evidence type="ECO:0000313" key="5">
    <source>
        <dbReference type="EMBL" id="NWK56805.1"/>
    </source>
</evidence>
<keyword evidence="6" id="KW-1185">Reference proteome</keyword>
<evidence type="ECO:0000256" key="3">
    <source>
        <dbReference type="ARBA" id="ARBA00022679"/>
    </source>
</evidence>
<name>A0A851GNV1_9BACT</name>
<keyword evidence="3 5" id="KW-0808">Transferase</keyword>
<organism evidence="5 6">
    <name type="scientific">Oceaniferula marina</name>
    <dbReference type="NCBI Taxonomy" id="2748318"/>
    <lineage>
        <taxon>Bacteria</taxon>
        <taxon>Pseudomonadati</taxon>
        <taxon>Verrucomicrobiota</taxon>
        <taxon>Verrucomicrobiia</taxon>
        <taxon>Verrucomicrobiales</taxon>
        <taxon>Verrucomicrobiaceae</taxon>
        <taxon>Oceaniferula</taxon>
    </lineage>
</organism>
<dbReference type="InterPro" id="IPR001296">
    <property type="entry name" value="Glyco_trans_1"/>
</dbReference>
<keyword evidence="2" id="KW-0328">Glycosyltransferase</keyword>
<proteinExistence type="inferred from homology"/>
<evidence type="ECO:0000256" key="2">
    <source>
        <dbReference type="ARBA" id="ARBA00022676"/>
    </source>
</evidence>
<dbReference type="PANTHER" id="PTHR12526">
    <property type="entry name" value="GLYCOSYLTRANSFERASE"/>
    <property type="match status" value="1"/>
</dbReference>
<protein>
    <submittedName>
        <fullName evidence="5">Glycosyltransferase family 4 protein</fullName>
    </submittedName>
</protein>